<feature type="transmembrane region" description="Helical" evidence="1">
    <location>
        <begin position="92"/>
        <end position="109"/>
    </location>
</feature>
<dbReference type="EMBL" id="JAGGJA010000004">
    <property type="protein sequence ID" value="MCW9706748.1"/>
    <property type="molecule type" value="Genomic_DNA"/>
</dbReference>
<keyword evidence="1" id="KW-0472">Membrane</keyword>
<feature type="transmembrane region" description="Helical" evidence="1">
    <location>
        <begin position="325"/>
        <end position="343"/>
    </location>
</feature>
<comment type="caution">
    <text evidence="2">The sequence shown here is derived from an EMBL/GenBank/DDBJ whole genome shotgun (WGS) entry which is preliminary data.</text>
</comment>
<protein>
    <recommendedName>
        <fullName evidence="4">Vitamin K-dependent gamma-carboxylase</fullName>
    </recommendedName>
</protein>
<reference evidence="2 3" key="1">
    <citation type="submission" date="2021-03" db="EMBL/GenBank/DDBJ databases">
        <title>Aliifodinibius sp. nov., a new bacterium isolated from saline soil.</title>
        <authorList>
            <person name="Galisteo C."/>
            <person name="De La Haba R."/>
            <person name="Sanchez-Porro C."/>
            <person name="Ventosa A."/>
        </authorList>
    </citation>
    <scope>NUCLEOTIDE SEQUENCE [LARGE SCALE GENOMIC DNA]</scope>
    <source>
        <strain evidence="2 3">1BSP15-2V2</strain>
    </source>
</reference>
<evidence type="ECO:0000313" key="3">
    <source>
        <dbReference type="Proteomes" id="UP001207918"/>
    </source>
</evidence>
<feature type="transmembrane region" description="Helical" evidence="1">
    <location>
        <begin position="140"/>
        <end position="162"/>
    </location>
</feature>
<accession>A0ABT3PM00</accession>
<keyword evidence="1" id="KW-1133">Transmembrane helix</keyword>
<evidence type="ECO:0000313" key="2">
    <source>
        <dbReference type="EMBL" id="MCW9706748.1"/>
    </source>
</evidence>
<name>A0ABT3PM00_9BACT</name>
<gene>
    <name evidence="2" type="ORF">J6I44_07760</name>
</gene>
<organism evidence="2 3">
    <name type="scientific">Fodinibius salsisoli</name>
    <dbReference type="NCBI Taxonomy" id="2820877"/>
    <lineage>
        <taxon>Bacteria</taxon>
        <taxon>Pseudomonadati</taxon>
        <taxon>Balneolota</taxon>
        <taxon>Balneolia</taxon>
        <taxon>Balneolales</taxon>
        <taxon>Balneolaceae</taxon>
        <taxon>Fodinibius</taxon>
    </lineage>
</organism>
<keyword evidence="1" id="KW-0812">Transmembrane</keyword>
<sequence>MNNKNVLSNWLFSGPDGTIKNLQVYRVIYVLYIFIIMMPHQLWIQDYPDTFFFPRIGITLFFTGFPSITFFYVLNFLLTVALLALLFGYKKFYASIAVGLLLFIGNSWSYSFGKINHDIFIVIIPLIFAVIFWKGKSYETYQWITPIFALLIGLAMFTAAFAKITTGWLDPNVSAITGHLLQNYYTTGRETLWGSMLLSINSFHLFKFLDYSTIILESAFILSIFSLKYFRLVCAMACFFHFGIQLTMGISFTPNIIAYAFFVDWSSLYNVEALKNSLQKISSYRIGLGGLCLIALPLCAIYILFGNPFLINLGSGFIKIFGGNLAQTIIIVIAVCISLAYIWKLLPWYHQKKVTVLQYKI</sequence>
<evidence type="ECO:0000256" key="1">
    <source>
        <dbReference type="SAM" id="Phobius"/>
    </source>
</evidence>
<evidence type="ECO:0008006" key="4">
    <source>
        <dbReference type="Google" id="ProtNLM"/>
    </source>
</evidence>
<feature type="transmembrane region" description="Helical" evidence="1">
    <location>
        <begin position="286"/>
        <end position="305"/>
    </location>
</feature>
<feature type="transmembrane region" description="Helical" evidence="1">
    <location>
        <begin position="56"/>
        <end position="85"/>
    </location>
</feature>
<feature type="transmembrane region" description="Helical" evidence="1">
    <location>
        <begin position="27"/>
        <end position="44"/>
    </location>
</feature>
<feature type="transmembrane region" description="Helical" evidence="1">
    <location>
        <begin position="115"/>
        <end position="133"/>
    </location>
</feature>
<dbReference type="Proteomes" id="UP001207918">
    <property type="component" value="Unassembled WGS sequence"/>
</dbReference>
<keyword evidence="3" id="KW-1185">Reference proteome</keyword>
<dbReference type="RefSeq" id="WP_265765480.1">
    <property type="nucleotide sequence ID" value="NZ_JAGGJA010000004.1"/>
</dbReference>
<proteinExistence type="predicted"/>